<gene>
    <name evidence="1" type="ORF">RM550_37585</name>
</gene>
<evidence type="ECO:0000313" key="1">
    <source>
        <dbReference type="EMBL" id="MDT0461348.1"/>
    </source>
</evidence>
<comment type="caution">
    <text evidence="1">The sequence shown here is derived from an EMBL/GenBank/DDBJ whole genome shotgun (WGS) entry which is preliminary data.</text>
</comment>
<dbReference type="EMBL" id="JAVRFE010000200">
    <property type="protein sequence ID" value="MDT0461348.1"/>
    <property type="molecule type" value="Genomic_DNA"/>
</dbReference>
<dbReference type="Proteomes" id="UP001180551">
    <property type="component" value="Unassembled WGS sequence"/>
</dbReference>
<protein>
    <submittedName>
        <fullName evidence="1">Aminoglycoside 2'-N-acetyltransferase</fullName>
    </submittedName>
</protein>
<feature type="non-terminal residue" evidence="1">
    <location>
        <position position="1"/>
    </location>
</feature>
<organism evidence="1 2">
    <name type="scientific">Streptomyces mooreae</name>
    <dbReference type="NCBI Taxonomy" id="3075523"/>
    <lineage>
        <taxon>Bacteria</taxon>
        <taxon>Bacillati</taxon>
        <taxon>Actinomycetota</taxon>
        <taxon>Actinomycetes</taxon>
        <taxon>Kitasatosporales</taxon>
        <taxon>Streptomycetaceae</taxon>
        <taxon>Streptomyces</taxon>
    </lineage>
</organism>
<proteinExistence type="predicted"/>
<keyword evidence="2" id="KW-1185">Reference proteome</keyword>
<accession>A0ABU2TK81</accession>
<reference evidence="1" key="1">
    <citation type="submission" date="2024-05" db="EMBL/GenBank/DDBJ databases">
        <title>30 novel species of actinomycetes from the DSMZ collection.</title>
        <authorList>
            <person name="Nouioui I."/>
        </authorList>
    </citation>
    <scope>NUCLEOTIDE SEQUENCE</scope>
    <source>
        <strain evidence="1">DSM 41527</strain>
    </source>
</reference>
<evidence type="ECO:0000313" key="2">
    <source>
        <dbReference type="Proteomes" id="UP001180551"/>
    </source>
</evidence>
<sequence length="37" mass="3996">VPLPEEEGSTYVRPAAGHVLPAAAHPLVFDWRDGDLL</sequence>
<name>A0ABU2TK81_9ACTN</name>